<feature type="region of interest" description="Disordered" evidence="1">
    <location>
        <begin position="1"/>
        <end position="21"/>
    </location>
</feature>
<reference evidence="2" key="1">
    <citation type="submission" date="2022-11" db="EMBL/GenBank/DDBJ databases">
        <title>Chromosomal genome sequence assembly and mating type (MAT) locus characterization of the leprose asexual lichenized fungus Lepraria neglecta (Nyl.) Erichsen.</title>
        <authorList>
            <person name="Allen J.L."/>
            <person name="Pfeffer B."/>
        </authorList>
    </citation>
    <scope>NUCLEOTIDE SEQUENCE</scope>
    <source>
        <strain evidence="2">Allen 5258</strain>
    </source>
</reference>
<dbReference type="AlphaFoldDB" id="A0AAE0DQ34"/>
<evidence type="ECO:0000313" key="2">
    <source>
        <dbReference type="EMBL" id="KAK3175353.1"/>
    </source>
</evidence>
<gene>
    <name evidence="2" type="ORF">OEA41_002600</name>
</gene>
<dbReference type="Proteomes" id="UP001276659">
    <property type="component" value="Unassembled WGS sequence"/>
</dbReference>
<name>A0AAE0DQ34_9LECA</name>
<comment type="caution">
    <text evidence="2">The sequence shown here is derived from an EMBL/GenBank/DDBJ whole genome shotgun (WGS) entry which is preliminary data.</text>
</comment>
<sequence length="136" mass="15145">MRRKGDAEGAVEEDEDDGLGVMTGIETGREVDGMATGEEAAGLYTLLLWEEEADDDEAGDEEALWLDDVLEWLDGCEDVKWELMVEECALKSVEWEIGLECAPVNWLTKAFRAASRFLGTIGREGRSLRGRLDFLV</sequence>
<organism evidence="2 3">
    <name type="scientific">Lepraria neglecta</name>
    <dbReference type="NCBI Taxonomy" id="209136"/>
    <lineage>
        <taxon>Eukaryota</taxon>
        <taxon>Fungi</taxon>
        <taxon>Dikarya</taxon>
        <taxon>Ascomycota</taxon>
        <taxon>Pezizomycotina</taxon>
        <taxon>Lecanoromycetes</taxon>
        <taxon>OSLEUM clade</taxon>
        <taxon>Lecanoromycetidae</taxon>
        <taxon>Lecanorales</taxon>
        <taxon>Lecanorineae</taxon>
        <taxon>Stereocaulaceae</taxon>
        <taxon>Lepraria</taxon>
    </lineage>
</organism>
<evidence type="ECO:0000256" key="1">
    <source>
        <dbReference type="SAM" id="MobiDB-lite"/>
    </source>
</evidence>
<evidence type="ECO:0000313" key="3">
    <source>
        <dbReference type="Proteomes" id="UP001276659"/>
    </source>
</evidence>
<protein>
    <submittedName>
        <fullName evidence="2">Uncharacterized protein</fullName>
    </submittedName>
</protein>
<accession>A0AAE0DQ34</accession>
<keyword evidence="3" id="KW-1185">Reference proteome</keyword>
<proteinExistence type="predicted"/>
<dbReference type="EMBL" id="JASNWA010000006">
    <property type="protein sequence ID" value="KAK3175353.1"/>
    <property type="molecule type" value="Genomic_DNA"/>
</dbReference>
<feature type="compositionally biased region" description="Acidic residues" evidence="1">
    <location>
        <begin position="9"/>
        <end position="18"/>
    </location>
</feature>